<gene>
    <name evidence="3" type="ORF">J3R30DRAFT_3697095</name>
</gene>
<evidence type="ECO:0000256" key="2">
    <source>
        <dbReference type="SAM" id="Phobius"/>
    </source>
</evidence>
<dbReference type="EMBL" id="JAOTPV010000003">
    <property type="protein sequence ID" value="KAJ4485721.1"/>
    <property type="molecule type" value="Genomic_DNA"/>
</dbReference>
<evidence type="ECO:0000313" key="4">
    <source>
        <dbReference type="Proteomes" id="UP001150266"/>
    </source>
</evidence>
<dbReference type="OrthoDB" id="3069322at2759"/>
<dbReference type="Proteomes" id="UP001150266">
    <property type="component" value="Unassembled WGS sequence"/>
</dbReference>
<accession>A0A9W9ANB2</accession>
<feature type="transmembrane region" description="Helical" evidence="2">
    <location>
        <begin position="21"/>
        <end position="44"/>
    </location>
</feature>
<feature type="region of interest" description="Disordered" evidence="1">
    <location>
        <begin position="51"/>
        <end position="120"/>
    </location>
</feature>
<comment type="caution">
    <text evidence="3">The sequence shown here is derived from an EMBL/GenBank/DDBJ whole genome shotgun (WGS) entry which is preliminary data.</text>
</comment>
<feature type="compositionally biased region" description="Pro residues" evidence="1">
    <location>
        <begin position="200"/>
        <end position="211"/>
    </location>
</feature>
<organism evidence="3 4">
    <name type="scientific">Lentinula aciculospora</name>
    <dbReference type="NCBI Taxonomy" id="153920"/>
    <lineage>
        <taxon>Eukaryota</taxon>
        <taxon>Fungi</taxon>
        <taxon>Dikarya</taxon>
        <taxon>Basidiomycota</taxon>
        <taxon>Agaricomycotina</taxon>
        <taxon>Agaricomycetes</taxon>
        <taxon>Agaricomycetidae</taxon>
        <taxon>Agaricales</taxon>
        <taxon>Marasmiineae</taxon>
        <taxon>Omphalotaceae</taxon>
        <taxon>Lentinula</taxon>
    </lineage>
</organism>
<sequence>MSLTFLKQSLARPMHRVIVGSATVIFGCLGFMLSVITVVIHFSFPDLLRPRGPQKSHTVSRTSSRQTIRRRDETKSPPSTAGSSPSFELSVDARNSSNLRSSYPPHSLKSSSSAPTEMHTSLPYPVDDYFPPMDPTPKIPHVVVIKTSLDEGTRRSPPTQRLESTGRRPAAVSASGTDCTLRGSRSMSFFRSKGHQRTPSDPPTSRTPPSPSSEGSTREKDKKKKNIQAVRQRTQPYEAPYFFPTPVSSSTEYLRPRLDPVRSQTMPLSPRRVT</sequence>
<evidence type="ECO:0000256" key="1">
    <source>
        <dbReference type="SAM" id="MobiDB-lite"/>
    </source>
</evidence>
<keyword evidence="2" id="KW-1133">Transmembrane helix</keyword>
<dbReference type="PROSITE" id="PS51257">
    <property type="entry name" value="PROKAR_LIPOPROTEIN"/>
    <property type="match status" value="1"/>
</dbReference>
<keyword evidence="2" id="KW-0472">Membrane</keyword>
<evidence type="ECO:0000313" key="3">
    <source>
        <dbReference type="EMBL" id="KAJ4485721.1"/>
    </source>
</evidence>
<proteinExistence type="predicted"/>
<feature type="region of interest" description="Disordered" evidence="1">
    <location>
        <begin position="147"/>
        <end position="274"/>
    </location>
</feature>
<protein>
    <submittedName>
        <fullName evidence="3">Uncharacterized protein</fullName>
    </submittedName>
</protein>
<reference evidence="3" key="1">
    <citation type="submission" date="2022-08" db="EMBL/GenBank/DDBJ databases">
        <title>A Global Phylogenomic Analysis of the Shiitake Genus Lentinula.</title>
        <authorList>
            <consortium name="DOE Joint Genome Institute"/>
            <person name="Sierra-Patev S."/>
            <person name="Min B."/>
            <person name="Naranjo-Ortiz M."/>
            <person name="Looney B."/>
            <person name="Konkel Z."/>
            <person name="Slot J.C."/>
            <person name="Sakamoto Y."/>
            <person name="Steenwyk J.L."/>
            <person name="Rokas A."/>
            <person name="Carro J."/>
            <person name="Camarero S."/>
            <person name="Ferreira P."/>
            <person name="Molpeceres G."/>
            <person name="Ruiz-Duenas F.J."/>
            <person name="Serrano A."/>
            <person name="Henrissat B."/>
            <person name="Drula E."/>
            <person name="Hughes K.W."/>
            <person name="Mata J.L."/>
            <person name="Ishikawa N.K."/>
            <person name="Vargas-Isla R."/>
            <person name="Ushijima S."/>
            <person name="Smith C.A."/>
            <person name="Ahrendt S."/>
            <person name="Andreopoulos W."/>
            <person name="He G."/>
            <person name="Labutti K."/>
            <person name="Lipzen A."/>
            <person name="Ng V."/>
            <person name="Riley R."/>
            <person name="Sandor L."/>
            <person name="Barry K."/>
            <person name="Martinez A.T."/>
            <person name="Xiao Y."/>
            <person name="Gibbons J.G."/>
            <person name="Terashima K."/>
            <person name="Grigoriev I.V."/>
            <person name="Hibbett D.S."/>
        </authorList>
    </citation>
    <scope>NUCLEOTIDE SEQUENCE</scope>
    <source>
        <strain evidence="3">JLM2183</strain>
    </source>
</reference>
<feature type="compositionally biased region" description="Low complexity" evidence="1">
    <location>
        <begin position="101"/>
        <end position="115"/>
    </location>
</feature>
<feature type="compositionally biased region" description="Polar residues" evidence="1">
    <location>
        <begin position="76"/>
        <end position="100"/>
    </location>
</feature>
<dbReference type="AlphaFoldDB" id="A0A9W9ANB2"/>
<feature type="compositionally biased region" description="Polar residues" evidence="1">
    <location>
        <begin position="174"/>
        <end position="189"/>
    </location>
</feature>
<keyword evidence="2" id="KW-0812">Transmembrane</keyword>
<keyword evidence="4" id="KW-1185">Reference proteome</keyword>
<name>A0A9W9ANB2_9AGAR</name>